<proteinExistence type="inferred from homology"/>
<feature type="transmembrane region" description="Helical" evidence="8">
    <location>
        <begin position="255"/>
        <end position="273"/>
    </location>
</feature>
<dbReference type="AlphaFoldDB" id="A0A840BVG2"/>
<keyword evidence="8" id="KW-0997">Cell inner membrane</keyword>
<accession>A0A840BVG2</accession>
<keyword evidence="7 8" id="KW-0472">Membrane</keyword>
<sequence length="447" mass="46026">MKPSAAAPMMSEMRTAVIGAFIVALGPVSLALYTPAMPALVGAFGTTPAAINLTLTVYFFGFAFAQLVCGPLSDAYGRRPVAIGFFSIYLAGSLVAAWSPSIGWLLAGRALQGVGVAAGVAISRAIVRDQFTGQTSARIMNLIGLMLAVGPAVSPTLGGMTASAFGWHALFVIMVVYGLAVVLTLALATRETNLAPDRALARPARMLTSYGVLLRDRRFLRAGLVLGLTTGGLYTLASMLPFVMIDRVGLTPTGFGLSMLCQTGAYTIGTVIVGRLLRRFEASRLISAGLVFSLSAALWFAVGLRLLPPSFATVMVPVALWAFGIALVMPGVTTNALAGFPHIAGAAAAMTGFMQIGGGLVGSAVGAAFFADPFVAMTTVLPIMGVLAAAAHAGLAPRPLRAAPPAAEDLMAAADPAGIVGTGAEEAMLLEEARPREPRTAREDART</sequence>
<dbReference type="Gene3D" id="1.20.1720.10">
    <property type="entry name" value="Multidrug resistance protein D"/>
    <property type="match status" value="1"/>
</dbReference>
<evidence type="ECO:0000256" key="1">
    <source>
        <dbReference type="ARBA" id="ARBA00004651"/>
    </source>
</evidence>
<comment type="subcellular location">
    <subcellularLocation>
        <location evidence="8">Cell inner membrane</location>
        <topology evidence="8">Multi-pass membrane protein</topology>
    </subcellularLocation>
    <subcellularLocation>
        <location evidence="1">Cell membrane</location>
        <topology evidence="1">Multi-pass membrane protein</topology>
    </subcellularLocation>
</comment>
<feature type="transmembrane region" description="Helical" evidence="8">
    <location>
        <begin position="47"/>
        <end position="69"/>
    </location>
</feature>
<feature type="transmembrane region" description="Helical" evidence="8">
    <location>
        <begin position="104"/>
        <end position="127"/>
    </location>
</feature>
<evidence type="ECO:0000256" key="2">
    <source>
        <dbReference type="ARBA" id="ARBA00006236"/>
    </source>
</evidence>
<dbReference type="PANTHER" id="PTHR42718">
    <property type="entry name" value="MAJOR FACILITATOR SUPERFAMILY MULTIDRUG TRANSPORTER MFSC"/>
    <property type="match status" value="1"/>
</dbReference>
<evidence type="ECO:0000256" key="4">
    <source>
        <dbReference type="ARBA" id="ARBA00022475"/>
    </source>
</evidence>
<keyword evidence="5 8" id="KW-0812">Transmembrane</keyword>
<comment type="caution">
    <text evidence="10">The sequence shown here is derived from an EMBL/GenBank/DDBJ whole genome shotgun (WGS) entry which is preliminary data.</text>
</comment>
<feature type="transmembrane region" description="Helical" evidence="8">
    <location>
        <begin position="164"/>
        <end position="188"/>
    </location>
</feature>
<dbReference type="Pfam" id="PF07690">
    <property type="entry name" value="MFS_1"/>
    <property type="match status" value="1"/>
</dbReference>
<dbReference type="GO" id="GO:1990961">
    <property type="term" value="P:xenobiotic detoxification by transmembrane export across the plasma membrane"/>
    <property type="evidence" value="ECO:0007669"/>
    <property type="project" value="InterPro"/>
</dbReference>
<dbReference type="GO" id="GO:0005886">
    <property type="term" value="C:plasma membrane"/>
    <property type="evidence" value="ECO:0007669"/>
    <property type="project" value="UniProtKB-SubCell"/>
</dbReference>
<dbReference type="PROSITE" id="PS50850">
    <property type="entry name" value="MFS"/>
    <property type="match status" value="1"/>
</dbReference>
<dbReference type="PRINTS" id="PR01036">
    <property type="entry name" value="TCRTETB"/>
</dbReference>
<feature type="transmembrane region" description="Helical" evidence="8">
    <location>
        <begin position="81"/>
        <end position="98"/>
    </location>
</feature>
<dbReference type="PANTHER" id="PTHR42718:SF9">
    <property type="entry name" value="MAJOR FACILITATOR SUPERFAMILY MULTIDRUG TRANSPORTER MFSC"/>
    <property type="match status" value="1"/>
</dbReference>
<name>A0A840BVG2_9HYPH</name>
<evidence type="ECO:0000259" key="9">
    <source>
        <dbReference type="PROSITE" id="PS50850"/>
    </source>
</evidence>
<protein>
    <recommendedName>
        <fullName evidence="8">Bcr/CflA family efflux transporter</fullName>
    </recommendedName>
</protein>
<keyword evidence="6 8" id="KW-1133">Transmembrane helix</keyword>
<organism evidence="10 11">
    <name type="scientific">Chelatococcus caeni</name>
    <dbReference type="NCBI Taxonomy" id="1348468"/>
    <lineage>
        <taxon>Bacteria</taxon>
        <taxon>Pseudomonadati</taxon>
        <taxon>Pseudomonadota</taxon>
        <taxon>Alphaproteobacteria</taxon>
        <taxon>Hyphomicrobiales</taxon>
        <taxon>Chelatococcaceae</taxon>
        <taxon>Chelatococcus</taxon>
    </lineage>
</organism>
<dbReference type="Proteomes" id="UP000577362">
    <property type="component" value="Unassembled WGS sequence"/>
</dbReference>
<evidence type="ECO:0000256" key="5">
    <source>
        <dbReference type="ARBA" id="ARBA00022692"/>
    </source>
</evidence>
<dbReference type="SUPFAM" id="SSF103473">
    <property type="entry name" value="MFS general substrate transporter"/>
    <property type="match status" value="1"/>
</dbReference>
<evidence type="ECO:0000256" key="6">
    <source>
        <dbReference type="ARBA" id="ARBA00022989"/>
    </source>
</evidence>
<dbReference type="RefSeq" id="WP_019402121.1">
    <property type="nucleotide sequence ID" value="NZ_JACIEN010000002.1"/>
</dbReference>
<feature type="transmembrane region" description="Helical" evidence="8">
    <location>
        <begin position="310"/>
        <end position="332"/>
    </location>
</feature>
<dbReference type="GO" id="GO:0042910">
    <property type="term" value="F:xenobiotic transmembrane transporter activity"/>
    <property type="evidence" value="ECO:0007669"/>
    <property type="project" value="InterPro"/>
</dbReference>
<evidence type="ECO:0000313" key="10">
    <source>
        <dbReference type="EMBL" id="MBB4016964.1"/>
    </source>
</evidence>
<evidence type="ECO:0000256" key="7">
    <source>
        <dbReference type="ARBA" id="ARBA00023136"/>
    </source>
</evidence>
<dbReference type="InterPro" id="IPR036259">
    <property type="entry name" value="MFS_trans_sf"/>
</dbReference>
<keyword evidence="3 8" id="KW-0813">Transport</keyword>
<reference evidence="10 11" key="1">
    <citation type="submission" date="2020-08" db="EMBL/GenBank/DDBJ databases">
        <title>Genomic Encyclopedia of Type Strains, Phase IV (KMG-IV): sequencing the most valuable type-strain genomes for metagenomic binning, comparative biology and taxonomic classification.</title>
        <authorList>
            <person name="Goeker M."/>
        </authorList>
    </citation>
    <scope>NUCLEOTIDE SEQUENCE [LARGE SCALE GENOMIC DNA]</scope>
    <source>
        <strain evidence="10 11">DSM 103737</strain>
    </source>
</reference>
<comment type="similarity">
    <text evidence="2 8">Belongs to the major facilitator superfamily. Bcr/CmlA family.</text>
</comment>
<keyword evidence="4" id="KW-1003">Cell membrane</keyword>
<dbReference type="CDD" id="cd17320">
    <property type="entry name" value="MFS_MdfA_MDR_like"/>
    <property type="match status" value="1"/>
</dbReference>
<dbReference type="EMBL" id="JACIEN010000002">
    <property type="protein sequence ID" value="MBB4016964.1"/>
    <property type="molecule type" value="Genomic_DNA"/>
</dbReference>
<gene>
    <name evidence="10" type="ORF">GGR16_001993</name>
</gene>
<feature type="transmembrane region" description="Helical" evidence="8">
    <location>
        <begin position="285"/>
        <end position="304"/>
    </location>
</feature>
<feature type="transmembrane region" description="Helical" evidence="8">
    <location>
        <begin position="219"/>
        <end position="243"/>
    </location>
</feature>
<feature type="transmembrane region" description="Helical" evidence="8">
    <location>
        <begin position="344"/>
        <end position="368"/>
    </location>
</feature>
<dbReference type="InterPro" id="IPR020846">
    <property type="entry name" value="MFS_dom"/>
</dbReference>
<dbReference type="NCBIfam" id="TIGR00710">
    <property type="entry name" value="efflux_Bcr_CflA"/>
    <property type="match status" value="1"/>
</dbReference>
<dbReference type="InterPro" id="IPR011701">
    <property type="entry name" value="MFS"/>
</dbReference>
<keyword evidence="11" id="KW-1185">Reference proteome</keyword>
<evidence type="ECO:0000313" key="11">
    <source>
        <dbReference type="Proteomes" id="UP000577362"/>
    </source>
</evidence>
<feature type="transmembrane region" description="Helical" evidence="8">
    <location>
        <begin position="139"/>
        <end position="158"/>
    </location>
</feature>
<evidence type="ECO:0000256" key="3">
    <source>
        <dbReference type="ARBA" id="ARBA00022448"/>
    </source>
</evidence>
<feature type="domain" description="Major facilitator superfamily (MFS) profile" evidence="9">
    <location>
        <begin position="12"/>
        <end position="400"/>
    </location>
</feature>
<dbReference type="InterPro" id="IPR004812">
    <property type="entry name" value="Efflux_drug-R_Bcr/CmlA"/>
</dbReference>
<feature type="transmembrane region" description="Helical" evidence="8">
    <location>
        <begin position="374"/>
        <end position="395"/>
    </location>
</feature>
<evidence type="ECO:0000256" key="8">
    <source>
        <dbReference type="RuleBase" id="RU365088"/>
    </source>
</evidence>
<comment type="caution">
    <text evidence="8">Lacks conserved residue(s) required for the propagation of feature annotation.</text>
</comment>